<evidence type="ECO:0000256" key="2">
    <source>
        <dbReference type="ARBA" id="ARBA00005594"/>
    </source>
</evidence>
<accession>A0A0G4J2H6</accession>
<evidence type="ECO:0000313" key="13">
    <source>
        <dbReference type="EMBL" id="CEP01697.1"/>
    </source>
</evidence>
<dbReference type="EC" id="6.1.1.2" evidence="3"/>
<proteinExistence type="inferred from homology"/>
<dbReference type="STRING" id="37360.A0A0G4J2H6"/>
<dbReference type="InterPro" id="IPR001412">
    <property type="entry name" value="aa-tRNA-synth_I_CS"/>
</dbReference>
<dbReference type="CDD" id="cd00806">
    <property type="entry name" value="TrpRS_core"/>
    <property type="match status" value="1"/>
</dbReference>
<keyword evidence="8 11" id="KW-0030">Aminoacyl-tRNA synthetase</keyword>
<dbReference type="InterPro" id="IPR014729">
    <property type="entry name" value="Rossmann-like_a/b/a_fold"/>
</dbReference>
<dbReference type="GO" id="GO:0006436">
    <property type="term" value="P:tryptophanyl-tRNA aminoacylation"/>
    <property type="evidence" value="ECO:0007669"/>
    <property type="project" value="InterPro"/>
</dbReference>
<geneLocation type="mitochondrion" evidence="14"/>
<keyword evidence="7 11" id="KW-0648">Protein biosynthesis</keyword>
<feature type="compositionally biased region" description="Basic and acidic residues" evidence="12">
    <location>
        <begin position="503"/>
        <end position="512"/>
    </location>
</feature>
<evidence type="ECO:0000313" key="14">
    <source>
        <dbReference type="EMBL" id="SPQ98513.1"/>
    </source>
</evidence>
<keyword evidence="4 11" id="KW-0436">Ligase</keyword>
<dbReference type="InterPro" id="IPR024109">
    <property type="entry name" value="Trp-tRNA-ligase_bac-type"/>
</dbReference>
<evidence type="ECO:0000256" key="9">
    <source>
        <dbReference type="ARBA" id="ARBA00030268"/>
    </source>
</evidence>
<keyword evidence="6 11" id="KW-0067">ATP-binding</keyword>
<gene>
    <name evidence="13" type="ORF">PBRA_008639</name>
    <name evidence="14" type="ORF">PLBR_LOCUS5728</name>
</gene>
<feature type="region of interest" description="Disordered" evidence="12">
    <location>
        <begin position="381"/>
        <end position="473"/>
    </location>
</feature>
<dbReference type="GO" id="GO:0005524">
    <property type="term" value="F:ATP binding"/>
    <property type="evidence" value="ECO:0007669"/>
    <property type="project" value="UniProtKB-KW"/>
</dbReference>
<dbReference type="SUPFAM" id="SSF52374">
    <property type="entry name" value="Nucleotidylyl transferase"/>
    <property type="match status" value="1"/>
</dbReference>
<feature type="compositionally biased region" description="Acidic residues" evidence="12">
    <location>
        <begin position="425"/>
        <end position="448"/>
    </location>
</feature>
<evidence type="ECO:0000256" key="1">
    <source>
        <dbReference type="ARBA" id="ARBA00004173"/>
    </source>
</evidence>
<dbReference type="InterPro" id="IPR002306">
    <property type="entry name" value="Trp-tRNA-ligase"/>
</dbReference>
<evidence type="ECO:0000256" key="12">
    <source>
        <dbReference type="SAM" id="MobiDB-lite"/>
    </source>
</evidence>
<evidence type="ECO:0000256" key="7">
    <source>
        <dbReference type="ARBA" id="ARBA00022917"/>
    </source>
</evidence>
<dbReference type="EMBL" id="CDSF01000116">
    <property type="protein sequence ID" value="CEP01697.1"/>
    <property type="molecule type" value="Genomic_DNA"/>
</dbReference>
<dbReference type="Proteomes" id="UP000290189">
    <property type="component" value="Unassembled WGS sequence"/>
</dbReference>
<dbReference type="NCBIfam" id="TIGR00233">
    <property type="entry name" value="trpS"/>
    <property type="match status" value="1"/>
</dbReference>
<dbReference type="Pfam" id="PF00579">
    <property type="entry name" value="tRNA-synt_1b"/>
    <property type="match status" value="1"/>
</dbReference>
<evidence type="ECO:0000256" key="6">
    <source>
        <dbReference type="ARBA" id="ARBA00022840"/>
    </source>
</evidence>
<dbReference type="OMA" id="GWGQFKP"/>
<dbReference type="AlphaFoldDB" id="A0A0G4J2H6"/>
<evidence type="ECO:0000256" key="11">
    <source>
        <dbReference type="RuleBase" id="RU363036"/>
    </source>
</evidence>
<comment type="similarity">
    <text evidence="2 11">Belongs to the class-I aminoacyl-tRNA synthetase family.</text>
</comment>
<organism evidence="13 15">
    <name type="scientific">Plasmodiophora brassicae</name>
    <name type="common">Clubroot disease agent</name>
    <dbReference type="NCBI Taxonomy" id="37360"/>
    <lineage>
        <taxon>Eukaryota</taxon>
        <taxon>Sar</taxon>
        <taxon>Rhizaria</taxon>
        <taxon>Endomyxa</taxon>
        <taxon>Phytomyxea</taxon>
        <taxon>Plasmodiophorida</taxon>
        <taxon>Plasmodiophoridae</taxon>
        <taxon>Plasmodiophora</taxon>
    </lineage>
</organism>
<evidence type="ECO:0000256" key="4">
    <source>
        <dbReference type="ARBA" id="ARBA00022598"/>
    </source>
</evidence>
<evidence type="ECO:0000256" key="3">
    <source>
        <dbReference type="ARBA" id="ARBA00013161"/>
    </source>
</evidence>
<evidence type="ECO:0000313" key="15">
    <source>
        <dbReference type="Proteomes" id="UP000039324"/>
    </source>
</evidence>
<sequence length="519" mass="56547">MAADLAIRVATKRVFSAIQPTGRLHIGNYFGAMQTWIQLQNDPSVLSATFALADMHALTSDSLETIRYVPKYCRDIAAHALSFGLDPSKVVIFKQSAVAEHTELLWILATVAKMGQLLRMTQYKAKAEMTGEPNLGLFSYPVLQAADILLYRATVVPVGHDQMQHLELARDLAQSFNFRFCKDRAGVFPRPGTLVGSIPRVMNLRNGTAKMSKSDPSDLSRIHFTDTDDEIILKIRKAKTDSLASKKYSDRPVSYDPERRPHTSSLIKLYSVLSNEHDCPRSVARAMEGKSIRDFKAMLTELVIEFVAPIRLRLAKWRETPDEIDQILADGAERAREQAQETMRLVHDAIGLIRSTSVAVPSGRPMQTETVTRIAALDAAADASRSENDDDYDACRPLVNLSHDEGTGDEEGDESAASMLASGGVDEDGENDDDDDNEVEANVEECNDETLTASGSGDSVDDGGKDAGVIDSSDSACDLAGVEEAVMEDAVPDPDDGAAMGDEPPRDDRHVTGEASSSI</sequence>
<protein>
    <recommendedName>
        <fullName evidence="3">tryptophan--tRNA ligase</fullName>
        <ecNumber evidence="3">6.1.1.2</ecNumber>
    </recommendedName>
    <alternativeName>
        <fullName evidence="9">Tryptophanyl-tRNA synthetase</fullName>
    </alternativeName>
</protein>
<dbReference type="PRINTS" id="PR01039">
    <property type="entry name" value="TRNASYNTHTRP"/>
</dbReference>
<dbReference type="PROSITE" id="PS00178">
    <property type="entry name" value="AA_TRNA_LIGASE_I"/>
    <property type="match status" value="1"/>
</dbReference>
<reference evidence="13 15" key="1">
    <citation type="submission" date="2015-02" db="EMBL/GenBank/DDBJ databases">
        <authorList>
            <person name="Chooi Y.-H."/>
        </authorList>
    </citation>
    <scope>NUCLEOTIDE SEQUENCE [LARGE SCALE GENOMIC DNA]</scope>
    <source>
        <strain evidence="13">E3</strain>
    </source>
</reference>
<dbReference type="Proteomes" id="UP000039324">
    <property type="component" value="Unassembled WGS sequence"/>
</dbReference>
<dbReference type="GO" id="GO:0004830">
    <property type="term" value="F:tryptophan-tRNA ligase activity"/>
    <property type="evidence" value="ECO:0007669"/>
    <property type="project" value="UniProtKB-EC"/>
</dbReference>
<dbReference type="EMBL" id="OVEO01000010">
    <property type="protein sequence ID" value="SPQ98513.1"/>
    <property type="molecule type" value="Genomic_DNA"/>
</dbReference>
<dbReference type="Gene3D" id="3.40.50.620">
    <property type="entry name" value="HUPs"/>
    <property type="match status" value="1"/>
</dbReference>
<dbReference type="InterPro" id="IPR050203">
    <property type="entry name" value="Trp-tRNA_synthetase"/>
</dbReference>
<dbReference type="InterPro" id="IPR002305">
    <property type="entry name" value="aa-tRNA-synth_Ic"/>
</dbReference>
<dbReference type="OrthoDB" id="15808at2759"/>
<dbReference type="GO" id="GO:0005739">
    <property type="term" value="C:mitochondrion"/>
    <property type="evidence" value="ECO:0007669"/>
    <property type="project" value="UniProtKB-SubCell"/>
</dbReference>
<keyword evidence="14" id="KW-0496">Mitochondrion</keyword>
<feature type="region of interest" description="Disordered" evidence="12">
    <location>
        <begin position="488"/>
        <end position="519"/>
    </location>
</feature>
<dbReference type="PANTHER" id="PTHR43766">
    <property type="entry name" value="TRYPTOPHAN--TRNA LIGASE, MITOCHONDRIAL"/>
    <property type="match status" value="1"/>
</dbReference>
<comment type="catalytic activity">
    <reaction evidence="10">
        <text>tRNA(Trp) + L-tryptophan + ATP = L-tryptophyl-tRNA(Trp) + AMP + diphosphate + H(+)</text>
        <dbReference type="Rhea" id="RHEA:24080"/>
        <dbReference type="Rhea" id="RHEA-COMP:9671"/>
        <dbReference type="Rhea" id="RHEA-COMP:9705"/>
        <dbReference type="ChEBI" id="CHEBI:15378"/>
        <dbReference type="ChEBI" id="CHEBI:30616"/>
        <dbReference type="ChEBI" id="CHEBI:33019"/>
        <dbReference type="ChEBI" id="CHEBI:57912"/>
        <dbReference type="ChEBI" id="CHEBI:78442"/>
        <dbReference type="ChEBI" id="CHEBI:78535"/>
        <dbReference type="ChEBI" id="CHEBI:456215"/>
        <dbReference type="EC" id="6.1.1.2"/>
    </reaction>
</comment>
<dbReference type="Gene3D" id="1.10.240.10">
    <property type="entry name" value="Tyrosyl-Transfer RNA Synthetase"/>
    <property type="match status" value="1"/>
</dbReference>
<keyword evidence="5 11" id="KW-0547">Nucleotide-binding</keyword>
<dbReference type="HAMAP" id="MF_00140_B">
    <property type="entry name" value="Trp_tRNA_synth_B"/>
    <property type="match status" value="1"/>
</dbReference>
<dbReference type="PANTHER" id="PTHR43766:SF1">
    <property type="entry name" value="TRYPTOPHAN--TRNA LIGASE, MITOCHONDRIAL"/>
    <property type="match status" value="1"/>
</dbReference>
<keyword evidence="15" id="KW-1185">Reference proteome</keyword>
<evidence type="ECO:0000313" key="16">
    <source>
        <dbReference type="Proteomes" id="UP000290189"/>
    </source>
</evidence>
<evidence type="ECO:0000256" key="8">
    <source>
        <dbReference type="ARBA" id="ARBA00023146"/>
    </source>
</evidence>
<name>A0A0G4J2H6_PLABS</name>
<evidence type="ECO:0000256" key="10">
    <source>
        <dbReference type="ARBA" id="ARBA00049929"/>
    </source>
</evidence>
<reference evidence="14 16" key="2">
    <citation type="submission" date="2018-03" db="EMBL/GenBank/DDBJ databases">
        <authorList>
            <person name="Fogelqvist J."/>
        </authorList>
    </citation>
    <scope>NUCLEOTIDE SEQUENCE [LARGE SCALE GENOMIC DNA]</scope>
</reference>
<evidence type="ECO:0000256" key="5">
    <source>
        <dbReference type="ARBA" id="ARBA00022741"/>
    </source>
</evidence>
<comment type="subcellular location">
    <subcellularLocation>
        <location evidence="1">Mitochondrion</location>
    </subcellularLocation>
</comment>